<evidence type="ECO:0000313" key="5">
    <source>
        <dbReference type="EMBL" id="QDU96389.1"/>
    </source>
</evidence>
<dbReference type="GO" id="GO:0030246">
    <property type="term" value="F:carbohydrate binding"/>
    <property type="evidence" value="ECO:0007669"/>
    <property type="project" value="TreeGrafter"/>
</dbReference>
<keyword evidence="3" id="KW-0732">Signal</keyword>
<sequence length="368" mass="39951" precursor="true">MFASLVRSIVGFSLLLAVVCVAGCSSGGDGAPTVKRVVFLNNTDSPFWDAFRAGLNEGEKEFKLADSHLKVSWESNDGETQSQIEKLRQFAAQTDIAAVGISVLQADNPAIAGEIKNLRNQGVKVITVDGDINRELFPDVRDYYIGTDNTIGGKVLGTAVRELLKAKGGDGGCYVQFAGYTDNDNARSRMDGVKEAIGDVSEERDRMPDQTKRDKAANNVRNALNHEDLKALVGIWSYNATAITDVVQDKGVRDQVIIGCFDAEPGAIEAMSNGLIDVIVVQDPYNMGRQTARLLQALVVDDKATVKEMFPTPDQVGGDNFTTALRVVRLDEKSPLELSAFEGVVAEENFMTLEQFKAWLDKYGLSGS</sequence>
<evidence type="ECO:0000256" key="1">
    <source>
        <dbReference type="ARBA" id="ARBA00004196"/>
    </source>
</evidence>
<dbReference type="Proteomes" id="UP000317648">
    <property type="component" value="Chromosome"/>
</dbReference>
<dbReference type="EMBL" id="CP036433">
    <property type="protein sequence ID" value="QDU96389.1"/>
    <property type="molecule type" value="Genomic_DNA"/>
</dbReference>
<dbReference type="SUPFAM" id="SSF53822">
    <property type="entry name" value="Periplasmic binding protein-like I"/>
    <property type="match status" value="1"/>
</dbReference>
<protein>
    <submittedName>
        <fullName evidence="5">D-ribose-binding periplasmic protein</fullName>
    </submittedName>
</protein>
<organism evidence="5 6">
    <name type="scientific">Lignipirellula cremea</name>
    <dbReference type="NCBI Taxonomy" id="2528010"/>
    <lineage>
        <taxon>Bacteria</taxon>
        <taxon>Pseudomonadati</taxon>
        <taxon>Planctomycetota</taxon>
        <taxon>Planctomycetia</taxon>
        <taxon>Pirellulales</taxon>
        <taxon>Pirellulaceae</taxon>
        <taxon>Lignipirellula</taxon>
    </lineage>
</organism>
<gene>
    <name evidence="5" type="primary">rbsB</name>
    <name evidence="5" type="ORF">Pla8534_42090</name>
</gene>
<dbReference type="Pfam" id="PF13407">
    <property type="entry name" value="Peripla_BP_4"/>
    <property type="match status" value="1"/>
</dbReference>
<comment type="similarity">
    <text evidence="2">Belongs to the bacterial solute-binding protein 2 family.</text>
</comment>
<accession>A0A518DX26</accession>
<dbReference type="PANTHER" id="PTHR30036:SF7">
    <property type="entry name" value="ABC TRANSPORTER PERIPLASMIC-BINDING PROTEIN YPHF"/>
    <property type="match status" value="1"/>
</dbReference>
<evidence type="ECO:0000256" key="3">
    <source>
        <dbReference type="SAM" id="SignalP"/>
    </source>
</evidence>
<dbReference type="InterPro" id="IPR025997">
    <property type="entry name" value="SBP_2_dom"/>
</dbReference>
<evidence type="ECO:0000256" key="2">
    <source>
        <dbReference type="ARBA" id="ARBA00007639"/>
    </source>
</evidence>
<comment type="subcellular location">
    <subcellularLocation>
        <location evidence="1">Cell envelope</location>
    </subcellularLocation>
</comment>
<feature type="domain" description="Periplasmic binding protein" evidence="4">
    <location>
        <begin position="38"/>
        <end position="299"/>
    </location>
</feature>
<dbReference type="InterPro" id="IPR050555">
    <property type="entry name" value="Bact_Solute-Bind_Prot2"/>
</dbReference>
<evidence type="ECO:0000313" key="6">
    <source>
        <dbReference type="Proteomes" id="UP000317648"/>
    </source>
</evidence>
<dbReference type="Gene3D" id="3.40.50.2300">
    <property type="match status" value="2"/>
</dbReference>
<keyword evidence="6" id="KW-1185">Reference proteome</keyword>
<name>A0A518DX26_9BACT</name>
<dbReference type="KEGG" id="lcre:Pla8534_42090"/>
<feature type="chain" id="PRO_5022146595" evidence="3">
    <location>
        <begin position="23"/>
        <end position="368"/>
    </location>
</feature>
<reference evidence="5 6" key="1">
    <citation type="submission" date="2019-02" db="EMBL/GenBank/DDBJ databases">
        <title>Deep-cultivation of Planctomycetes and their phenomic and genomic characterization uncovers novel biology.</title>
        <authorList>
            <person name="Wiegand S."/>
            <person name="Jogler M."/>
            <person name="Boedeker C."/>
            <person name="Pinto D."/>
            <person name="Vollmers J."/>
            <person name="Rivas-Marin E."/>
            <person name="Kohn T."/>
            <person name="Peeters S.H."/>
            <person name="Heuer A."/>
            <person name="Rast P."/>
            <person name="Oberbeckmann S."/>
            <person name="Bunk B."/>
            <person name="Jeske O."/>
            <person name="Meyerdierks A."/>
            <person name="Storesund J.E."/>
            <person name="Kallscheuer N."/>
            <person name="Luecker S."/>
            <person name="Lage O.M."/>
            <person name="Pohl T."/>
            <person name="Merkel B.J."/>
            <person name="Hornburger P."/>
            <person name="Mueller R.-W."/>
            <person name="Bruemmer F."/>
            <person name="Labrenz M."/>
            <person name="Spormann A.M."/>
            <person name="Op den Camp H."/>
            <person name="Overmann J."/>
            <person name="Amann R."/>
            <person name="Jetten M.S.M."/>
            <person name="Mascher T."/>
            <person name="Medema M.H."/>
            <person name="Devos D.P."/>
            <person name="Kaster A.-K."/>
            <person name="Ovreas L."/>
            <person name="Rohde M."/>
            <person name="Galperin M.Y."/>
            <person name="Jogler C."/>
        </authorList>
    </citation>
    <scope>NUCLEOTIDE SEQUENCE [LARGE SCALE GENOMIC DNA]</scope>
    <source>
        <strain evidence="5 6">Pla85_3_4</strain>
    </source>
</reference>
<evidence type="ECO:0000259" key="4">
    <source>
        <dbReference type="Pfam" id="PF13407"/>
    </source>
</evidence>
<dbReference type="OrthoDB" id="569491at2"/>
<dbReference type="InterPro" id="IPR028082">
    <property type="entry name" value="Peripla_BP_I"/>
</dbReference>
<dbReference type="GO" id="GO:0030288">
    <property type="term" value="C:outer membrane-bounded periplasmic space"/>
    <property type="evidence" value="ECO:0007669"/>
    <property type="project" value="TreeGrafter"/>
</dbReference>
<proteinExistence type="inferred from homology"/>
<dbReference type="RefSeq" id="WP_145055025.1">
    <property type="nucleotide sequence ID" value="NZ_CP036433.1"/>
</dbReference>
<dbReference type="PANTHER" id="PTHR30036">
    <property type="entry name" value="D-XYLOSE-BINDING PERIPLASMIC PROTEIN"/>
    <property type="match status" value="1"/>
</dbReference>
<feature type="signal peptide" evidence="3">
    <location>
        <begin position="1"/>
        <end position="22"/>
    </location>
</feature>
<dbReference type="AlphaFoldDB" id="A0A518DX26"/>